<protein>
    <submittedName>
        <fullName evidence="1">Uncharacterized protein</fullName>
    </submittedName>
</protein>
<reference evidence="2" key="1">
    <citation type="submission" date="2017-06" db="EMBL/GenBank/DDBJ databases">
        <authorList>
            <person name="Varghese N."/>
            <person name="Submissions S."/>
        </authorList>
    </citation>
    <scope>NUCLEOTIDE SEQUENCE [LARGE SCALE GENOMIC DNA]</scope>
    <source>
        <strain evidence="2">ANC 5114</strain>
    </source>
</reference>
<evidence type="ECO:0000313" key="2">
    <source>
        <dbReference type="Proteomes" id="UP000243463"/>
    </source>
</evidence>
<sequence length="31" mass="3808">MSILKMIKPLKWYVNDLLKIFKNENYQPILI</sequence>
<name>A0A217EIF5_9GAMM</name>
<proteinExistence type="predicted"/>
<evidence type="ECO:0000313" key="1">
    <source>
        <dbReference type="EMBL" id="SNQ30092.1"/>
    </source>
</evidence>
<keyword evidence="2" id="KW-1185">Reference proteome</keyword>
<dbReference type="Proteomes" id="UP000243463">
    <property type="component" value="Unassembled WGS sequence"/>
</dbReference>
<organism evidence="1 2">
    <name type="scientific">Acinetobacter apis</name>
    <dbReference type="NCBI Taxonomy" id="1229165"/>
    <lineage>
        <taxon>Bacteria</taxon>
        <taxon>Pseudomonadati</taxon>
        <taxon>Pseudomonadota</taxon>
        <taxon>Gammaproteobacteria</taxon>
        <taxon>Moraxellales</taxon>
        <taxon>Moraxellaceae</taxon>
        <taxon>Acinetobacter</taxon>
    </lineage>
</organism>
<gene>
    <name evidence="1" type="ORF">SAMN05444584_2077</name>
</gene>
<dbReference type="EMBL" id="FZLN01000005">
    <property type="protein sequence ID" value="SNQ30092.1"/>
    <property type="molecule type" value="Genomic_DNA"/>
</dbReference>
<dbReference type="AlphaFoldDB" id="A0A217EIF5"/>
<accession>A0A217EIF5</accession>